<organism evidence="4 5">
    <name type="scientific">Ciona savignyi</name>
    <name type="common">Pacific transparent sea squirt</name>
    <dbReference type="NCBI Taxonomy" id="51511"/>
    <lineage>
        <taxon>Eukaryota</taxon>
        <taxon>Metazoa</taxon>
        <taxon>Chordata</taxon>
        <taxon>Tunicata</taxon>
        <taxon>Ascidiacea</taxon>
        <taxon>Phlebobranchia</taxon>
        <taxon>Cionidae</taxon>
        <taxon>Ciona</taxon>
    </lineage>
</organism>
<comment type="similarity">
    <text evidence="1">Belongs to the LTV1 family.</text>
</comment>
<dbReference type="GO" id="GO:0005634">
    <property type="term" value="C:nucleus"/>
    <property type="evidence" value="ECO:0007669"/>
    <property type="project" value="TreeGrafter"/>
</dbReference>
<evidence type="ECO:0000313" key="4">
    <source>
        <dbReference type="Ensembl" id="ENSCSAVP00000000813.1"/>
    </source>
</evidence>
<dbReference type="InParanoid" id="H2Y665"/>
<reference evidence="5" key="1">
    <citation type="submission" date="2003-08" db="EMBL/GenBank/DDBJ databases">
        <authorList>
            <person name="Birren B."/>
            <person name="Nusbaum C."/>
            <person name="Abebe A."/>
            <person name="Abouelleil A."/>
            <person name="Adekoya E."/>
            <person name="Ait-zahra M."/>
            <person name="Allen N."/>
            <person name="Allen T."/>
            <person name="An P."/>
            <person name="Anderson M."/>
            <person name="Anderson S."/>
            <person name="Arachchi H."/>
            <person name="Armbruster J."/>
            <person name="Bachantsang P."/>
            <person name="Baldwin J."/>
            <person name="Barry A."/>
            <person name="Bayul T."/>
            <person name="Blitshsteyn B."/>
            <person name="Bloom T."/>
            <person name="Blye J."/>
            <person name="Boguslavskiy L."/>
            <person name="Borowsky M."/>
            <person name="Boukhgalter B."/>
            <person name="Brunache A."/>
            <person name="Butler J."/>
            <person name="Calixte N."/>
            <person name="Calvo S."/>
            <person name="Camarata J."/>
            <person name="Campo K."/>
            <person name="Chang J."/>
            <person name="Cheshatsang Y."/>
            <person name="Citroen M."/>
            <person name="Collymore A."/>
            <person name="Considine T."/>
            <person name="Cook A."/>
            <person name="Cooke P."/>
            <person name="Corum B."/>
            <person name="Cuomo C."/>
            <person name="David R."/>
            <person name="Dawoe T."/>
            <person name="Degray S."/>
            <person name="Dodge S."/>
            <person name="Dooley K."/>
            <person name="Dorje P."/>
            <person name="Dorjee K."/>
            <person name="Dorris L."/>
            <person name="Duffey N."/>
            <person name="Dupes A."/>
            <person name="Elkins T."/>
            <person name="Engels R."/>
            <person name="Erickson J."/>
            <person name="Farina A."/>
            <person name="Faro S."/>
            <person name="Ferreira P."/>
            <person name="Fischer H."/>
            <person name="Fitzgerald M."/>
            <person name="Foley K."/>
            <person name="Gage D."/>
            <person name="Galagan J."/>
            <person name="Gearin G."/>
            <person name="Gnerre S."/>
            <person name="Gnirke A."/>
            <person name="Goyette A."/>
            <person name="Graham J."/>
            <person name="Grandbois E."/>
            <person name="Gyaltsen K."/>
            <person name="Hafez N."/>
            <person name="Hagopian D."/>
            <person name="Hagos B."/>
            <person name="Hall J."/>
            <person name="Hatcher B."/>
            <person name="Heller A."/>
            <person name="Higgins H."/>
            <person name="Honan T."/>
            <person name="Horn A."/>
            <person name="Houde N."/>
            <person name="Hughes L."/>
            <person name="Hulme W."/>
            <person name="Husby E."/>
            <person name="Iliev I."/>
            <person name="Jaffe D."/>
            <person name="Jones C."/>
            <person name="Kamal M."/>
            <person name="Kamat A."/>
            <person name="Kamvysselis M."/>
            <person name="Karlsson E."/>
            <person name="Kells C."/>
            <person name="Kieu A."/>
            <person name="Kisner P."/>
            <person name="Kodira C."/>
            <person name="Kulbokas E."/>
            <person name="Labutti K."/>
            <person name="Lama D."/>
            <person name="Landers T."/>
            <person name="Leger J."/>
            <person name="Levine S."/>
            <person name="Lewis D."/>
            <person name="Lewis T."/>
            <person name="Lindblad-toh K."/>
            <person name="Liu X."/>
            <person name="Lokyitsang T."/>
            <person name="Lokyitsang Y."/>
            <person name="Lucien O."/>
            <person name="Lui A."/>
            <person name="Ma L.J."/>
            <person name="Mabbitt R."/>
            <person name="Macdonald J."/>
            <person name="Maclean C."/>
            <person name="Major J."/>
            <person name="Manning J."/>
            <person name="Marabella R."/>
            <person name="Maru K."/>
            <person name="Matthews C."/>
            <person name="Mauceli E."/>
            <person name="Mccarthy M."/>
            <person name="Mcdonough S."/>
            <person name="Mcghee T."/>
            <person name="Meldrim J."/>
            <person name="Meneus L."/>
            <person name="Mesirov J."/>
            <person name="Mihalev A."/>
            <person name="Mihova T."/>
            <person name="Mikkelsen T."/>
            <person name="Mlenga V."/>
            <person name="Moru K."/>
            <person name="Mozes J."/>
            <person name="Mulrain L."/>
            <person name="Munson G."/>
            <person name="Naylor J."/>
            <person name="Newes C."/>
            <person name="Nguyen C."/>
            <person name="Nguyen N."/>
            <person name="Nguyen T."/>
            <person name="Nicol R."/>
            <person name="Nielsen C."/>
            <person name="Nizzari M."/>
            <person name="Norbu C."/>
            <person name="Norbu N."/>
            <person name="O'donnell P."/>
            <person name="Okoawo O."/>
            <person name="O'leary S."/>
            <person name="Omotosho B."/>
            <person name="O'neill K."/>
            <person name="Osman S."/>
            <person name="Parker S."/>
            <person name="Perrin D."/>
            <person name="Phunkhang P."/>
            <person name="Piqani B."/>
            <person name="Purcell S."/>
            <person name="Rachupka T."/>
            <person name="Ramasamy U."/>
            <person name="Rameau R."/>
            <person name="Ray V."/>
            <person name="Raymond C."/>
            <person name="Retta R."/>
            <person name="Richardson S."/>
            <person name="Rise C."/>
            <person name="Rodriguez J."/>
            <person name="Rogers J."/>
            <person name="Rogov P."/>
            <person name="Rutman M."/>
            <person name="Schupbach R."/>
            <person name="Seaman C."/>
            <person name="Settipalli S."/>
            <person name="Sharpe T."/>
            <person name="Sheridan J."/>
            <person name="Sherpa N."/>
            <person name="Shi J."/>
            <person name="Smirnov S."/>
            <person name="Smith C."/>
            <person name="Sougnez C."/>
            <person name="Spencer B."/>
            <person name="Stalker J."/>
            <person name="Stange-thomann N."/>
            <person name="Stavropoulos S."/>
            <person name="Stetson K."/>
            <person name="Stone C."/>
            <person name="Stone S."/>
            <person name="Stubbs M."/>
            <person name="Talamas J."/>
            <person name="Tchuinga P."/>
            <person name="Tenzing P."/>
            <person name="Tesfaye S."/>
            <person name="Theodore J."/>
            <person name="Thoulutsang Y."/>
            <person name="Topham K."/>
            <person name="Towey S."/>
            <person name="Tsamla T."/>
            <person name="Tsomo N."/>
            <person name="Vallee D."/>
            <person name="Vassiliev H."/>
            <person name="Venkataraman V."/>
            <person name="Vinson J."/>
            <person name="Vo A."/>
            <person name="Wade C."/>
            <person name="Wang S."/>
            <person name="Wangchuk T."/>
            <person name="Wangdi T."/>
            <person name="Whittaker C."/>
            <person name="Wilkinson J."/>
            <person name="Wu Y."/>
            <person name="Wyman D."/>
            <person name="Yadav S."/>
            <person name="Yang S."/>
            <person name="Yang X."/>
            <person name="Yeager S."/>
            <person name="Yee E."/>
            <person name="Young G."/>
            <person name="Zainoun J."/>
            <person name="Zembeck L."/>
            <person name="Zimmer A."/>
            <person name="Zody M."/>
            <person name="Lander E."/>
        </authorList>
    </citation>
    <scope>NUCLEOTIDE SEQUENCE [LARGE SCALE GENOMIC DNA]</scope>
</reference>
<dbReference type="FunCoup" id="H2Y665">
    <property type="interactions" value="197"/>
</dbReference>
<dbReference type="Pfam" id="PF04180">
    <property type="entry name" value="LTV"/>
    <property type="match status" value="2"/>
</dbReference>
<dbReference type="GO" id="GO:0030688">
    <property type="term" value="C:preribosome, small subunit precursor"/>
    <property type="evidence" value="ECO:0007669"/>
    <property type="project" value="TreeGrafter"/>
</dbReference>
<dbReference type="eggNOG" id="KOG2637">
    <property type="taxonomic scope" value="Eukaryota"/>
</dbReference>
<dbReference type="OMA" id="NIRCEGE"/>
<accession>H2Y665</accession>
<dbReference type="GO" id="GO:0000056">
    <property type="term" value="P:ribosomal small subunit export from nucleus"/>
    <property type="evidence" value="ECO:0007669"/>
    <property type="project" value="TreeGrafter"/>
</dbReference>
<dbReference type="PANTHER" id="PTHR21531:SF0">
    <property type="entry name" value="PROTEIN LTV1 HOMOLOG"/>
    <property type="match status" value="1"/>
</dbReference>
<dbReference type="GeneTree" id="ENSGT00390000002789"/>
<name>H2Y665_CIOSA</name>
<evidence type="ECO:0000256" key="3">
    <source>
        <dbReference type="SAM" id="MobiDB-lite"/>
    </source>
</evidence>
<keyword evidence="5" id="KW-1185">Reference proteome</keyword>
<dbReference type="Ensembl" id="ENSCSAVT00000000822.1">
    <property type="protein sequence ID" value="ENSCSAVP00000000813.1"/>
    <property type="gene ID" value="ENSCSAVG00000000461.1"/>
</dbReference>
<dbReference type="PANTHER" id="PTHR21531">
    <property type="entry name" value="LOW-TEMPERATURE VIABILITY PROTEIN LTV1-RELATED"/>
    <property type="match status" value="1"/>
</dbReference>
<protein>
    <recommendedName>
        <fullName evidence="2">Protein LTV1 homolog</fullName>
    </recommendedName>
</protein>
<sequence>MRKPFLFPRIGTTSRWKALTRKTFEITKDDTVFRLPSIVFASNSEGEVGLVHRAVPTPIGPQPTWDPDVVAGLDDGFDYEDPDNQLDDDFMQVACQEPRHSDADSSYCDSNYAESGDEFSDEETKSRFTAYSMTSSVIRRNDQLSMLDDRFEKFFESYDDKNIGDLCQVDIGGGIPVDDIGEVGQMLLGLNDAGVKEGPPEPRPRVELLSDDDDDIMVTMVKEEPREQWDCESILSTYSTLYNHPKLITDPPKIKLSEKTGLPLNNKPKLTKKQLKSLESDVVEVVVDLNNVRPKLESKEEKAARKSAVREMRKERRQEKKATKRAFRAEKTRQNIEIINIKNNLSGIRIS</sequence>
<reference evidence="4" key="2">
    <citation type="submission" date="2025-08" db="UniProtKB">
        <authorList>
            <consortium name="Ensembl"/>
        </authorList>
    </citation>
    <scope>IDENTIFICATION</scope>
</reference>
<evidence type="ECO:0000256" key="1">
    <source>
        <dbReference type="ARBA" id="ARBA00009078"/>
    </source>
</evidence>
<dbReference type="GO" id="GO:0005829">
    <property type="term" value="C:cytosol"/>
    <property type="evidence" value="ECO:0007669"/>
    <property type="project" value="TreeGrafter"/>
</dbReference>
<evidence type="ECO:0000256" key="2">
    <source>
        <dbReference type="ARBA" id="ARBA00021561"/>
    </source>
</evidence>
<dbReference type="HOGENOM" id="CLU_035718_0_0_1"/>
<dbReference type="Proteomes" id="UP000007875">
    <property type="component" value="Unassembled WGS sequence"/>
</dbReference>
<dbReference type="GO" id="GO:0042274">
    <property type="term" value="P:ribosomal small subunit biogenesis"/>
    <property type="evidence" value="ECO:0007669"/>
    <property type="project" value="InterPro"/>
</dbReference>
<evidence type="ECO:0000313" key="5">
    <source>
        <dbReference type="Proteomes" id="UP000007875"/>
    </source>
</evidence>
<dbReference type="AlphaFoldDB" id="H2Y665"/>
<feature type="region of interest" description="Disordered" evidence="3">
    <location>
        <begin position="297"/>
        <end position="327"/>
    </location>
</feature>
<dbReference type="STRING" id="51511.ENSCSAVP00000000813"/>
<proteinExistence type="inferred from homology"/>
<dbReference type="InterPro" id="IPR007307">
    <property type="entry name" value="Ltv1"/>
</dbReference>
<reference evidence="4" key="3">
    <citation type="submission" date="2025-09" db="UniProtKB">
        <authorList>
            <consortium name="Ensembl"/>
        </authorList>
    </citation>
    <scope>IDENTIFICATION</scope>
</reference>